<comment type="similarity">
    <text evidence="1 14">Belongs to the class-I pyridine nucleotide-disulfide oxidoreductase family.</text>
</comment>
<dbReference type="AlphaFoldDB" id="A0A9D6ULY8"/>
<dbReference type="InterPro" id="IPR006258">
    <property type="entry name" value="Lipoamide_DH"/>
</dbReference>
<feature type="binding site" evidence="12">
    <location>
        <position position="33"/>
    </location>
    <ligand>
        <name>FAD</name>
        <dbReference type="ChEBI" id="CHEBI:57692"/>
    </ligand>
</feature>
<evidence type="ECO:0000256" key="6">
    <source>
        <dbReference type="ARBA" id="ARBA00023002"/>
    </source>
</evidence>
<feature type="domain" description="FAD/NAD(P)-binding" evidence="16">
    <location>
        <begin position="1"/>
        <end position="293"/>
    </location>
</feature>
<organism evidence="17 18">
    <name type="scientific">Candidatus Saganbacteria bacterium</name>
    <dbReference type="NCBI Taxonomy" id="2575572"/>
    <lineage>
        <taxon>Bacteria</taxon>
        <taxon>Bacillati</taxon>
        <taxon>Saganbacteria</taxon>
    </lineage>
</organism>
<comment type="miscellaneous">
    <text evidence="14">The active site is a redox-active disulfide bond.</text>
</comment>
<evidence type="ECO:0000256" key="1">
    <source>
        <dbReference type="ARBA" id="ARBA00007532"/>
    </source>
</evidence>
<evidence type="ECO:0000313" key="18">
    <source>
        <dbReference type="Proteomes" id="UP000808761"/>
    </source>
</evidence>
<dbReference type="InterPro" id="IPR036188">
    <property type="entry name" value="FAD/NAD-bd_sf"/>
</dbReference>
<evidence type="ECO:0000256" key="8">
    <source>
        <dbReference type="ARBA" id="ARBA00023157"/>
    </source>
</evidence>
<proteinExistence type="inferred from homology"/>
<evidence type="ECO:0000256" key="2">
    <source>
        <dbReference type="ARBA" id="ARBA00012608"/>
    </source>
</evidence>
<dbReference type="NCBIfam" id="TIGR01350">
    <property type="entry name" value="lipoamide_DH"/>
    <property type="match status" value="1"/>
</dbReference>
<feature type="non-terminal residue" evidence="17">
    <location>
        <position position="1"/>
    </location>
</feature>
<keyword evidence="5 12" id="KW-0274">FAD</keyword>
<gene>
    <name evidence="17" type="primary">lpdA</name>
    <name evidence="17" type="ORF">HZB08_01030</name>
</gene>
<evidence type="ECO:0000313" key="17">
    <source>
        <dbReference type="EMBL" id="MBI5078592.1"/>
    </source>
</evidence>
<dbReference type="PROSITE" id="PS00076">
    <property type="entry name" value="PYRIDINE_REDOX_1"/>
    <property type="match status" value="1"/>
</dbReference>
<feature type="binding site" evidence="12">
    <location>
        <position position="192"/>
    </location>
    <ligand>
        <name>NAD(+)</name>
        <dbReference type="ChEBI" id="CHEBI:57540"/>
    </ligand>
</feature>
<feature type="binding site" evidence="12">
    <location>
        <position position="96"/>
    </location>
    <ligand>
        <name>FAD</name>
        <dbReference type="ChEBI" id="CHEBI:57692"/>
    </ligand>
</feature>
<dbReference type="Gene3D" id="3.50.50.60">
    <property type="entry name" value="FAD/NAD(P)-binding domain"/>
    <property type="match status" value="4"/>
</dbReference>
<feature type="binding site" evidence="12">
    <location>
        <position position="240"/>
    </location>
    <ligand>
        <name>NAD(+)</name>
        <dbReference type="ChEBI" id="CHEBI:57540"/>
    </ligand>
</feature>
<evidence type="ECO:0000256" key="9">
    <source>
        <dbReference type="ARBA" id="ARBA00023284"/>
    </source>
</evidence>
<dbReference type="Pfam" id="PF02852">
    <property type="entry name" value="Pyr_redox_dim"/>
    <property type="match status" value="1"/>
</dbReference>
<dbReference type="EMBL" id="JACRKR010000051">
    <property type="protein sequence ID" value="MBI5078592.1"/>
    <property type="molecule type" value="Genomic_DNA"/>
</dbReference>
<comment type="catalytic activity">
    <reaction evidence="10 14">
        <text>N(6)-[(R)-dihydrolipoyl]-L-lysyl-[protein] + NAD(+) = N(6)-[(R)-lipoyl]-L-lysyl-[protein] + NADH + H(+)</text>
        <dbReference type="Rhea" id="RHEA:15045"/>
        <dbReference type="Rhea" id="RHEA-COMP:10474"/>
        <dbReference type="Rhea" id="RHEA-COMP:10475"/>
        <dbReference type="ChEBI" id="CHEBI:15378"/>
        <dbReference type="ChEBI" id="CHEBI:57540"/>
        <dbReference type="ChEBI" id="CHEBI:57945"/>
        <dbReference type="ChEBI" id="CHEBI:83099"/>
        <dbReference type="ChEBI" id="CHEBI:83100"/>
        <dbReference type="EC" id="1.8.1.4"/>
    </reaction>
</comment>
<keyword evidence="6 14" id="KW-0560">Oxidoreductase</keyword>
<accession>A0A9D6ULY8</accession>
<keyword evidence="12" id="KW-0547">Nucleotide-binding</keyword>
<name>A0A9D6ULY8_UNCSA</name>
<keyword evidence="8" id="KW-1015">Disulfide bond</keyword>
<dbReference type="PRINTS" id="PR00411">
    <property type="entry name" value="PNDRDTASEI"/>
</dbReference>
<dbReference type="GO" id="GO:0005737">
    <property type="term" value="C:cytoplasm"/>
    <property type="evidence" value="ECO:0007669"/>
    <property type="project" value="UniProtKB-ARBA"/>
</dbReference>
<evidence type="ECO:0000256" key="12">
    <source>
        <dbReference type="PIRSR" id="PIRSR000350-3"/>
    </source>
</evidence>
<evidence type="ECO:0000256" key="11">
    <source>
        <dbReference type="PIRSR" id="PIRSR000350-2"/>
    </source>
</evidence>
<dbReference type="GO" id="GO:0004148">
    <property type="term" value="F:dihydrolipoyl dehydrogenase (NADH) activity"/>
    <property type="evidence" value="ECO:0007669"/>
    <property type="project" value="UniProtKB-EC"/>
</dbReference>
<dbReference type="SUPFAM" id="SSF51905">
    <property type="entry name" value="FAD/NAD(P)-binding domain"/>
    <property type="match status" value="2"/>
</dbReference>
<dbReference type="InterPro" id="IPR023753">
    <property type="entry name" value="FAD/NAD-binding_dom"/>
</dbReference>
<evidence type="ECO:0000256" key="5">
    <source>
        <dbReference type="ARBA" id="ARBA00022827"/>
    </source>
</evidence>
<dbReference type="GO" id="GO:0050660">
    <property type="term" value="F:flavin adenine dinucleotide binding"/>
    <property type="evidence" value="ECO:0007669"/>
    <property type="project" value="InterPro"/>
</dbReference>
<feature type="binding site" evidence="12">
    <location>
        <begin position="132"/>
        <end position="134"/>
    </location>
    <ligand>
        <name>FAD</name>
        <dbReference type="ChEBI" id="CHEBI:57692"/>
    </ligand>
</feature>
<dbReference type="SUPFAM" id="SSF55424">
    <property type="entry name" value="FAD/NAD-linked reductases, dimerisation (C-terminal) domain"/>
    <property type="match status" value="1"/>
</dbReference>
<evidence type="ECO:0000256" key="14">
    <source>
        <dbReference type="RuleBase" id="RU003692"/>
    </source>
</evidence>
<dbReference type="GO" id="GO:0006103">
    <property type="term" value="P:2-oxoglutarate metabolic process"/>
    <property type="evidence" value="ECO:0007669"/>
    <property type="project" value="TreeGrafter"/>
</dbReference>
<feature type="binding site" evidence="12">
    <location>
        <position position="278"/>
    </location>
    <ligand>
        <name>FAD</name>
        <dbReference type="ChEBI" id="CHEBI:57692"/>
    </ligand>
</feature>
<dbReference type="PANTHER" id="PTHR22912">
    <property type="entry name" value="DISULFIDE OXIDOREDUCTASE"/>
    <property type="match status" value="1"/>
</dbReference>
<evidence type="ECO:0000256" key="10">
    <source>
        <dbReference type="ARBA" id="ARBA00049187"/>
    </source>
</evidence>
<dbReference type="PIRSF" id="PIRSF000350">
    <property type="entry name" value="Mercury_reductase_MerA"/>
    <property type="match status" value="1"/>
</dbReference>
<evidence type="ECO:0000259" key="15">
    <source>
        <dbReference type="Pfam" id="PF02852"/>
    </source>
</evidence>
<feature type="disulfide bond" description="Redox-active" evidence="13">
    <location>
        <begin position="24"/>
        <end position="29"/>
    </location>
</feature>
<dbReference type="InterPro" id="IPR001100">
    <property type="entry name" value="Pyr_nuc-diS_OxRdtase"/>
</dbReference>
<comment type="cofactor">
    <cofactor evidence="12 14">
        <name>FAD</name>
        <dbReference type="ChEBI" id="CHEBI:57692"/>
    </cofactor>
    <text evidence="12 14">Binds 1 FAD per subunit.</text>
</comment>
<dbReference type="PRINTS" id="PR00368">
    <property type="entry name" value="FADPNR"/>
</dbReference>
<dbReference type="PANTHER" id="PTHR22912:SF151">
    <property type="entry name" value="DIHYDROLIPOYL DEHYDROGENASE, MITOCHONDRIAL"/>
    <property type="match status" value="1"/>
</dbReference>
<dbReference type="FunFam" id="3.30.390.30:FF:000001">
    <property type="entry name" value="Dihydrolipoyl dehydrogenase"/>
    <property type="match status" value="1"/>
</dbReference>
<dbReference type="InterPro" id="IPR012999">
    <property type="entry name" value="Pyr_OxRdtase_I_AS"/>
</dbReference>
<dbReference type="Gene3D" id="3.30.390.30">
    <property type="match status" value="1"/>
</dbReference>
<feature type="binding site" evidence="12">
    <location>
        <begin position="284"/>
        <end position="287"/>
    </location>
    <ligand>
        <name>FAD</name>
        <dbReference type="ChEBI" id="CHEBI:57692"/>
    </ligand>
</feature>
<protein>
    <recommendedName>
        <fullName evidence="3 14">Dihydrolipoyl dehydrogenase</fullName>
        <ecNumber evidence="2 14">1.8.1.4</ecNumber>
    </recommendedName>
</protein>
<dbReference type="InterPro" id="IPR004099">
    <property type="entry name" value="Pyr_nucl-diS_OxRdtase_dimer"/>
</dbReference>
<comment type="caution">
    <text evidence="17">The sequence shown here is derived from an EMBL/GenBank/DDBJ whole genome shotgun (WGS) entry which is preliminary data.</text>
</comment>
<keyword evidence="4 14" id="KW-0285">Flavoprotein</keyword>
<dbReference type="Pfam" id="PF07992">
    <property type="entry name" value="Pyr_redox_2"/>
    <property type="match status" value="1"/>
</dbReference>
<dbReference type="InterPro" id="IPR016156">
    <property type="entry name" value="FAD/NAD-linked_Rdtase_dimer_sf"/>
</dbReference>
<evidence type="ECO:0000256" key="13">
    <source>
        <dbReference type="PIRSR" id="PIRSR000350-4"/>
    </source>
</evidence>
<keyword evidence="9 14" id="KW-0676">Redox-active center</keyword>
<dbReference type="EC" id="1.8.1.4" evidence="2 14"/>
<evidence type="ECO:0000256" key="7">
    <source>
        <dbReference type="ARBA" id="ARBA00023027"/>
    </source>
</evidence>
<keyword evidence="7 12" id="KW-0520">NAD</keyword>
<dbReference type="Proteomes" id="UP000808761">
    <property type="component" value="Unassembled WGS sequence"/>
</dbReference>
<feature type="active site" description="Proton acceptor" evidence="11">
    <location>
        <position position="409"/>
    </location>
</feature>
<dbReference type="InterPro" id="IPR050151">
    <property type="entry name" value="Class-I_Pyr_Nuc-Dis_Oxidored"/>
</dbReference>
<evidence type="ECO:0000259" key="16">
    <source>
        <dbReference type="Pfam" id="PF07992"/>
    </source>
</evidence>
<feature type="domain" description="Pyridine nucleotide-disulphide oxidoreductase dimerisation" evidence="15">
    <location>
        <begin position="312"/>
        <end position="420"/>
    </location>
</feature>
<evidence type="ECO:0000256" key="3">
    <source>
        <dbReference type="ARBA" id="ARBA00016961"/>
    </source>
</evidence>
<reference evidence="17" key="1">
    <citation type="submission" date="2020-07" db="EMBL/GenBank/DDBJ databases">
        <title>Huge and variable diversity of episymbiotic CPR bacteria and DPANN archaea in groundwater ecosystems.</title>
        <authorList>
            <person name="He C.Y."/>
            <person name="Keren R."/>
            <person name="Whittaker M."/>
            <person name="Farag I.F."/>
            <person name="Doudna J."/>
            <person name="Cate J.H.D."/>
            <person name="Banfield J.F."/>
        </authorList>
    </citation>
    <scope>NUCLEOTIDE SEQUENCE</scope>
    <source>
        <strain evidence="17">NC_groundwater_1860_Pr3_B-0.1um_51_7</strain>
    </source>
</reference>
<evidence type="ECO:0000256" key="4">
    <source>
        <dbReference type="ARBA" id="ARBA00022630"/>
    </source>
</evidence>
<sequence length="433" mass="46347">AATRAAQLGAKTALIEKDRVGGTCLNRGCIPTKAIIAAVNLYEKIRKAEKLGISTGEVSIHLSEVIDRKNEIVSKIVKGVEFLLEKNQVELIRGTGKVLENAGTGLVPVRLEIIDSTGRKSEVVSSKLILATGSSPASLPGINFNGENFLSSNDILNLRTPPEELDIVGGGVIGIHFASIFSTLGTKVRIWEVLPEILPGTDEEITAHLKRILNRKKVEIKTSARFNPAEAYGKSLICVGRTPNLAGLENLNLKMNGKSVWVNEKMETSLPGIWAIGDLVSKKMLAHVAYEQGIIAAENALGGDKTFNDDHIPLTIYTHPEIGSIGLTEKEARENYPAVTVGKHSYRALGIAQAMGELDGLIKLISDDNGKILGVHILGAEASTLIGAAAVAVKNGLTVNQLAETFQSHPSYPEGLQEAALNSLQRSLHSINM</sequence>